<evidence type="ECO:0000256" key="1">
    <source>
        <dbReference type="SAM" id="MobiDB-lite"/>
    </source>
</evidence>
<proteinExistence type="predicted"/>
<gene>
    <name evidence="2" type="ORF">H4R18_000540</name>
</gene>
<dbReference type="AlphaFoldDB" id="A0A9W8LMP5"/>
<name>A0A9W8LMP5_9FUNG</name>
<dbReference type="OrthoDB" id="6220758at2759"/>
<protein>
    <submittedName>
        <fullName evidence="2">Uncharacterized protein</fullName>
    </submittedName>
</protein>
<dbReference type="EMBL" id="JANBUL010000011">
    <property type="protein sequence ID" value="KAJ2785457.1"/>
    <property type="molecule type" value="Genomic_DNA"/>
</dbReference>
<comment type="caution">
    <text evidence="2">The sequence shown here is derived from an EMBL/GenBank/DDBJ whole genome shotgun (WGS) entry which is preliminary data.</text>
</comment>
<dbReference type="Proteomes" id="UP001140217">
    <property type="component" value="Unassembled WGS sequence"/>
</dbReference>
<reference evidence="2" key="1">
    <citation type="submission" date="2022-07" db="EMBL/GenBank/DDBJ databases">
        <title>Phylogenomic reconstructions and comparative analyses of Kickxellomycotina fungi.</title>
        <authorList>
            <person name="Reynolds N.K."/>
            <person name="Stajich J.E."/>
            <person name="Barry K."/>
            <person name="Grigoriev I.V."/>
            <person name="Crous P."/>
            <person name="Smith M.E."/>
        </authorList>
    </citation>
    <scope>NUCLEOTIDE SEQUENCE</scope>
    <source>
        <strain evidence="2">NBRC 105414</strain>
    </source>
</reference>
<organism evidence="2 3">
    <name type="scientific">Coemansia javaensis</name>
    <dbReference type="NCBI Taxonomy" id="2761396"/>
    <lineage>
        <taxon>Eukaryota</taxon>
        <taxon>Fungi</taxon>
        <taxon>Fungi incertae sedis</taxon>
        <taxon>Zoopagomycota</taxon>
        <taxon>Kickxellomycotina</taxon>
        <taxon>Kickxellomycetes</taxon>
        <taxon>Kickxellales</taxon>
        <taxon>Kickxellaceae</taxon>
        <taxon>Coemansia</taxon>
    </lineage>
</organism>
<feature type="compositionally biased region" description="Low complexity" evidence="1">
    <location>
        <begin position="37"/>
        <end position="86"/>
    </location>
</feature>
<keyword evidence="3" id="KW-1185">Reference proteome</keyword>
<evidence type="ECO:0000313" key="3">
    <source>
        <dbReference type="Proteomes" id="UP001140217"/>
    </source>
</evidence>
<sequence>MAAAAAVRGGCGPRGLHQTAGAGQSFLGNLFGRKKTPAPAAEATEAQAEAQAQAAEPAEPADGGAAADHQARALGGRKATTTTARGPIHLKFPKRQFTPERLEARLKRVLREADVALAEPDWTATSIAERETKFRVLSGVIRHMKMPVSSRVLQNVQTAGDLLAELSLKPPSKDAGHPVAQFYAEKAESLPANMRFEPFAKGTRKLHAHQ</sequence>
<feature type="region of interest" description="Disordered" evidence="1">
    <location>
        <begin position="1"/>
        <end position="88"/>
    </location>
</feature>
<accession>A0A9W8LMP5</accession>
<evidence type="ECO:0000313" key="2">
    <source>
        <dbReference type="EMBL" id="KAJ2785457.1"/>
    </source>
</evidence>